<dbReference type="OrthoDB" id="2290794at2759"/>
<dbReference type="AlphaFoldDB" id="A0A077WH15"/>
<organism evidence="1">
    <name type="scientific">Lichtheimia ramosa</name>
    <dbReference type="NCBI Taxonomy" id="688394"/>
    <lineage>
        <taxon>Eukaryota</taxon>
        <taxon>Fungi</taxon>
        <taxon>Fungi incertae sedis</taxon>
        <taxon>Mucoromycota</taxon>
        <taxon>Mucoromycotina</taxon>
        <taxon>Mucoromycetes</taxon>
        <taxon>Mucorales</taxon>
        <taxon>Lichtheimiaceae</taxon>
        <taxon>Lichtheimia</taxon>
    </lineage>
</organism>
<protein>
    <recommendedName>
        <fullName evidence="2">F-box domain-containing protein</fullName>
    </recommendedName>
</protein>
<dbReference type="InterPro" id="IPR032675">
    <property type="entry name" value="LRR_dom_sf"/>
</dbReference>
<evidence type="ECO:0008006" key="2">
    <source>
        <dbReference type="Google" id="ProtNLM"/>
    </source>
</evidence>
<dbReference type="Gene3D" id="3.80.10.10">
    <property type="entry name" value="Ribonuclease Inhibitor"/>
    <property type="match status" value="1"/>
</dbReference>
<dbReference type="InterPro" id="IPR011990">
    <property type="entry name" value="TPR-like_helical_dom_sf"/>
</dbReference>
<accession>A0A077WH15</accession>
<dbReference type="EMBL" id="LK023320">
    <property type="protein sequence ID" value="CDS06459.1"/>
    <property type="molecule type" value="Genomic_DNA"/>
</dbReference>
<dbReference type="SUPFAM" id="SSF52047">
    <property type="entry name" value="RNI-like"/>
    <property type="match status" value="1"/>
</dbReference>
<reference evidence="1" key="1">
    <citation type="journal article" date="2014" name="Genome Announc.">
        <title>De novo whole-genome sequence and genome annotation of Lichtheimia ramosa.</title>
        <authorList>
            <person name="Linde J."/>
            <person name="Schwartze V."/>
            <person name="Binder U."/>
            <person name="Lass-Florl C."/>
            <person name="Voigt K."/>
            <person name="Horn F."/>
        </authorList>
    </citation>
    <scope>NUCLEOTIDE SEQUENCE</scope>
    <source>
        <strain evidence="1">JMRC FSU:6197</strain>
    </source>
</reference>
<dbReference type="PANTHER" id="PTHR31639:SF256">
    <property type="entry name" value="OS07G0242900 PROTEIN"/>
    <property type="match status" value="1"/>
</dbReference>
<dbReference type="SUPFAM" id="SSF48452">
    <property type="entry name" value="TPR-like"/>
    <property type="match status" value="1"/>
</dbReference>
<name>A0A077WH15_9FUNG</name>
<gene>
    <name evidence="1" type="ORF">LRAMOSA08987</name>
</gene>
<sequence>MNTSILSIPTITSYHQQGNKAISTATDEIDQLACQLMEKLDGRATALANGAQFELALRDAAFLRTLAPRSSLGYLTAGYIYRQQGYQQEAVAMYDQGLVNVPASDVCYTNLQLERADAANAANKRIDFITQLPLELVTAEILPLVFKDTLLQPDIPCAYLYVSHAWQHVILQSNNLDFYIDRKRCTLPDHDDQLARFAPYVKSLTIADCASFDEDDQDRRYTLPPIFEYYQFQCITHLKIGYNVDEKQEMMFIVESLGDTLTHLDLDNWDVLDMGVSLGFVLDHCSNLTSLVLANSEICALSDQHRNLTHLNLHWIRRCPVSDSTTGNILAHLPSLVSFKITPMPNGTQFIARIQGYCPNMKILSTGNALGLEDGCPHGRGLQKLSFGNRYRKNPYDADTMIQLLVDNQQSVSELLFNGSITSTRASLDQYTPITFEQLQYLDLDASNDALVVLGKSIIRHAPYLRNVDINIQTTNDHDVFDAMTGLQHLQRIAAEYVAPNSTSFHHLLVHHIQLGPLSSLKELVIDFAHDIWASPWVCAISGLPNLQRLVITTFASGVPSTYLMIMEVLAKGCGSLTYLELNCGGYTIPEGAVTKWMNHPNVLCLRVQTAFLSDSDILSVISIPKLRRFILQAPVQDYIIKVLEQNITHVRIEEDDS</sequence>
<proteinExistence type="predicted"/>
<dbReference type="PANTHER" id="PTHR31639">
    <property type="entry name" value="F-BOX PROTEIN-LIKE"/>
    <property type="match status" value="1"/>
</dbReference>
<evidence type="ECO:0000313" key="1">
    <source>
        <dbReference type="EMBL" id="CDS06459.1"/>
    </source>
</evidence>